<dbReference type="AlphaFoldDB" id="A0A7S4KA35"/>
<gene>
    <name evidence="3" type="ORF">OAUR00152_LOCUS41568</name>
</gene>
<feature type="region of interest" description="Disordered" evidence="1">
    <location>
        <begin position="251"/>
        <end position="340"/>
    </location>
</feature>
<evidence type="ECO:0000256" key="2">
    <source>
        <dbReference type="SAM" id="Phobius"/>
    </source>
</evidence>
<dbReference type="EMBL" id="HBKQ01061004">
    <property type="protein sequence ID" value="CAE2288155.1"/>
    <property type="molecule type" value="Transcribed_RNA"/>
</dbReference>
<proteinExistence type="predicted"/>
<dbReference type="InterPro" id="IPR011044">
    <property type="entry name" value="Quino_amine_DH_bsu"/>
</dbReference>
<sequence length="971" mass="101910">MTDGDGSPPVSNRAPSAPGEDFGEASSDSPHGSIDGRGEEEKEEVSPGDGIEIVATGSLDDTSTGEGKETGIFDSNSLGDGSNSNGIDIESEDRSVDVPGDENEQVPEGEGGGRVVSLNPSAPPALDQIEAAVADEGERSANEANGPQRVESVSSEEAGETAEEADAAPALDVTAASNPSRDGNINDVAGSARQNDEKGGGLCCNIRVECCDCKCDASCSGVRWWAVALAVALLAVAVGLGVGLGVPRSRAGGDTAADGAAQQQSQNSGLGSEGNVRSAAPSPIPTIASPPTGSVSTPFPSDAPHTSDAPESRPTTRPTGIVDVRPSAPASTPSGTYPSWEKVDEIGPKMFGASGVSWGWSVALGRYGTRLAVAPRIAGEGGLGGGGREGVRRITGGTVKRLRRGEELHRRDTDDDADPIAKVFFGSPFRTEEGQSGENWFLMKGGDIVAPDSLAETTNRASDSHGHQVELSRGSSDLLAVRFIRTVTSSSGGRVQMGALQIYRYNSFSPNYGWNAISAPLLGQDIRESVSSMAVADKEPWFVVEMRNLEQSSDGSDPILANLSGKVRVCSVGDDEQLYQMGQDLETFGPFGGKSVGISFDGRILAVGHTLPRLLQEREASGCARVQTYQYVSGVYQSANSVDLFEFCDGHYTLALSYQGNTLAVSAIGGDTGELGVVRVFRNVGGAWAQIGQDLRGNARWDDFGRSLSFDEAGGRLAVGSRLHNANSPYRRSAGRVQVFHYDSRRAQWRALGPNIEGGEESEQLGWDVSLSLDGGRVAAGSTFAGAVGQGKVQIFQFSEGALEIRPSSAPLPRPSVWNPRPTPPPLQGPFVWTPLPTPAPLQRPSISTPLPTLAAPSFGRTDAPAIPPGVTCPDPCVQCLRQVSDEWLTFCLQAGGGCGRDEEAPYLYNGEGYKIREGECSLQNFSGGLCVEMNISFEEQDACVRAWQPTVDKYLADSATEGSCKDAISI</sequence>
<accession>A0A7S4KA35</accession>
<keyword evidence="2" id="KW-0812">Transmembrane</keyword>
<dbReference type="SUPFAM" id="SSF50969">
    <property type="entry name" value="YVTN repeat-like/Quinoprotein amine dehydrogenase"/>
    <property type="match status" value="1"/>
</dbReference>
<keyword evidence="2" id="KW-1133">Transmembrane helix</keyword>
<feature type="compositionally biased region" description="Low complexity" evidence="1">
    <location>
        <begin position="167"/>
        <end position="176"/>
    </location>
</feature>
<feature type="region of interest" description="Disordered" evidence="1">
    <location>
        <begin position="135"/>
        <end position="197"/>
    </location>
</feature>
<protein>
    <submittedName>
        <fullName evidence="3">Uncharacterized protein</fullName>
    </submittedName>
</protein>
<evidence type="ECO:0000256" key="1">
    <source>
        <dbReference type="SAM" id="MobiDB-lite"/>
    </source>
</evidence>
<feature type="compositionally biased region" description="Low complexity" evidence="1">
    <location>
        <begin position="251"/>
        <end position="270"/>
    </location>
</feature>
<name>A0A7S4KA35_9STRA</name>
<evidence type="ECO:0000313" key="3">
    <source>
        <dbReference type="EMBL" id="CAE2288155.1"/>
    </source>
</evidence>
<reference evidence="3" key="1">
    <citation type="submission" date="2021-01" db="EMBL/GenBank/DDBJ databases">
        <authorList>
            <person name="Corre E."/>
            <person name="Pelletier E."/>
            <person name="Niang G."/>
            <person name="Scheremetjew M."/>
            <person name="Finn R."/>
            <person name="Kale V."/>
            <person name="Holt S."/>
            <person name="Cochrane G."/>
            <person name="Meng A."/>
            <person name="Brown T."/>
            <person name="Cohen L."/>
        </authorList>
    </citation>
    <scope>NUCLEOTIDE SEQUENCE</scope>
    <source>
        <strain evidence="3">Isolate 1302-5</strain>
    </source>
</reference>
<feature type="compositionally biased region" description="Low complexity" evidence="1">
    <location>
        <begin position="74"/>
        <end position="88"/>
    </location>
</feature>
<feature type="compositionally biased region" description="Acidic residues" evidence="1">
    <location>
        <begin position="157"/>
        <end position="166"/>
    </location>
</feature>
<feature type="transmembrane region" description="Helical" evidence="2">
    <location>
        <begin position="224"/>
        <end position="246"/>
    </location>
</feature>
<keyword evidence="2" id="KW-0472">Membrane</keyword>
<feature type="region of interest" description="Disordered" evidence="1">
    <location>
        <begin position="1"/>
        <end position="122"/>
    </location>
</feature>
<feature type="compositionally biased region" description="Low complexity" evidence="1">
    <location>
        <begin position="278"/>
        <end position="292"/>
    </location>
</feature>
<organism evidence="3">
    <name type="scientific">Odontella aurita</name>
    <dbReference type="NCBI Taxonomy" id="265563"/>
    <lineage>
        <taxon>Eukaryota</taxon>
        <taxon>Sar</taxon>
        <taxon>Stramenopiles</taxon>
        <taxon>Ochrophyta</taxon>
        <taxon>Bacillariophyta</taxon>
        <taxon>Mediophyceae</taxon>
        <taxon>Biddulphiophycidae</taxon>
        <taxon>Eupodiscales</taxon>
        <taxon>Odontellaceae</taxon>
        <taxon>Odontella</taxon>
    </lineage>
</organism>